<dbReference type="Pfam" id="PF16854">
    <property type="entry name" value="VPS53_C"/>
    <property type="match status" value="1"/>
</dbReference>
<sequence>MHHDELPHEVVLAIQRVLELEPSSANDPLDTLSNDFNPVPLLNDFFPDEASLANIAAVQTRLADTQLELQREIDSLQAELKKNQDPARMHLIQEMISELFGKMATIREKATESEAVVRNITQDIQVLDLAKRNLILSMTTLKRLQMLGELSQTSFQPSLGLTYGPVNALTQLEDYIKERKYADVAQSLAAVKQISASFKQYTSIKRISQVWTRIQEMQGEIRAALDKDFDDLQDPARPVKPSLIADACQVVDVLGPDVRAQTIERYVSIELKEYRRIFRTADEAGQLDNISRRFAWFRRCLQTHEAEQGRVFPAEWKVGWFLLSRFAEVTREDLTGLLSKMGTALSVKTLLDNLQLTADFELSMAKKWSTPFPDILKATAQSHSAPPKTMTSAFEPHMGVFVDAQDRALSDMLAPHRRGRLGRSPRPSLETDPGSVDHESKSESPMVVLPSSTELFYFYGQSLEQCAKLSTGKPLFDLCNLHRKWLRIYAEEVLTAGLKRPSYPQQPRQSTESRYEPNELRQSALIINTADYCQTTALELEEKIQRQINTEFKEKISFQKERDQFLSVISAAIVVQLRELEIACEPALAAMTRSPWSNLQQVASQSAYVADLTSAIEQVTDCVRPLIEQKKYLRNYLDKACSLILAKFTNALVRSRPLREIGAEQLMIDLKPVKACLLKLPGDSVTTTYTKSVTKSTDQLETLLKVIVTPVDPPEGFILSYTLLVKDASFSNFQKILDLKGTPKAEQNNLLDSFLTITSTHDDLDSTSFLSALDMDPVGQLASNMASPGASRVSLPLSGVIPNPDSTGLFSSPGPSGPSTGNTTISERGGGGDQRQVFSDLRRFVSFGLRRDTQGPL</sequence>
<dbReference type="Proteomes" id="UP001295794">
    <property type="component" value="Unassembled WGS sequence"/>
</dbReference>
<name>A0AAD2JW75_9AGAR</name>
<dbReference type="Gene3D" id="1.10.357.110">
    <property type="entry name" value="Vacuolar protein sorting-associated protein 53, C-terminus"/>
    <property type="match status" value="1"/>
</dbReference>
<evidence type="ECO:0000259" key="9">
    <source>
        <dbReference type="Pfam" id="PF16854"/>
    </source>
</evidence>
<evidence type="ECO:0008006" key="12">
    <source>
        <dbReference type="Google" id="ProtNLM"/>
    </source>
</evidence>
<dbReference type="InterPro" id="IPR039766">
    <property type="entry name" value="Vps53"/>
</dbReference>
<feature type="domain" description="Vps53 N-terminal" evidence="8">
    <location>
        <begin position="34"/>
        <end position="413"/>
    </location>
</feature>
<keyword evidence="6" id="KW-0472">Membrane</keyword>
<evidence type="ECO:0000256" key="5">
    <source>
        <dbReference type="ARBA" id="ARBA00023034"/>
    </source>
</evidence>
<dbReference type="GO" id="GO:0042147">
    <property type="term" value="P:retrograde transport, endosome to Golgi"/>
    <property type="evidence" value="ECO:0007669"/>
    <property type="project" value="InterPro"/>
</dbReference>
<dbReference type="GO" id="GO:0010008">
    <property type="term" value="C:endosome membrane"/>
    <property type="evidence" value="ECO:0007669"/>
    <property type="project" value="UniProtKB-SubCell"/>
</dbReference>
<keyword evidence="4" id="KW-0967">Endosome</keyword>
<dbReference type="InterPro" id="IPR038260">
    <property type="entry name" value="Vps53_C_sf"/>
</dbReference>
<protein>
    <recommendedName>
        <fullName evidence="12">Vps53 N-terminal domain-containing protein</fullName>
    </recommendedName>
</protein>
<evidence type="ECO:0000256" key="6">
    <source>
        <dbReference type="ARBA" id="ARBA00023136"/>
    </source>
</evidence>
<evidence type="ECO:0000313" key="11">
    <source>
        <dbReference type="Proteomes" id="UP001295794"/>
    </source>
</evidence>
<evidence type="ECO:0000256" key="2">
    <source>
        <dbReference type="ARBA" id="ARBA00004481"/>
    </source>
</evidence>
<evidence type="ECO:0000313" key="10">
    <source>
        <dbReference type="EMBL" id="CAK5265374.1"/>
    </source>
</evidence>
<dbReference type="GO" id="GO:0000938">
    <property type="term" value="C:GARP complex"/>
    <property type="evidence" value="ECO:0007669"/>
    <property type="project" value="InterPro"/>
</dbReference>
<comment type="caution">
    <text evidence="10">The sequence shown here is derived from an EMBL/GenBank/DDBJ whole genome shotgun (WGS) entry which is preliminary data.</text>
</comment>
<evidence type="ECO:0000256" key="1">
    <source>
        <dbReference type="ARBA" id="ARBA00004150"/>
    </source>
</evidence>
<dbReference type="Pfam" id="PF04100">
    <property type="entry name" value="Vps53_N"/>
    <property type="match status" value="1"/>
</dbReference>
<feature type="compositionally biased region" description="Low complexity" evidence="7">
    <location>
        <begin position="806"/>
        <end position="826"/>
    </location>
</feature>
<evidence type="ECO:0000256" key="4">
    <source>
        <dbReference type="ARBA" id="ARBA00022753"/>
    </source>
</evidence>
<reference evidence="10" key="1">
    <citation type="submission" date="2023-11" db="EMBL/GenBank/DDBJ databases">
        <authorList>
            <person name="De Vega J J."/>
            <person name="De Vega J J."/>
        </authorList>
    </citation>
    <scope>NUCLEOTIDE SEQUENCE</scope>
</reference>
<dbReference type="PANTHER" id="PTHR12820">
    <property type="entry name" value="VACUOLAR SORTING PROTEIN 53"/>
    <property type="match status" value="1"/>
</dbReference>
<feature type="domain" description="Vps53 C-terminal" evidence="9">
    <location>
        <begin position="664"/>
        <end position="742"/>
    </location>
</feature>
<organism evidence="10 11">
    <name type="scientific">Mycena citricolor</name>
    <dbReference type="NCBI Taxonomy" id="2018698"/>
    <lineage>
        <taxon>Eukaryota</taxon>
        <taxon>Fungi</taxon>
        <taxon>Dikarya</taxon>
        <taxon>Basidiomycota</taxon>
        <taxon>Agaricomycotina</taxon>
        <taxon>Agaricomycetes</taxon>
        <taxon>Agaricomycetidae</taxon>
        <taxon>Agaricales</taxon>
        <taxon>Marasmiineae</taxon>
        <taxon>Mycenaceae</taxon>
        <taxon>Mycena</taxon>
    </lineage>
</organism>
<comment type="subcellular location">
    <subcellularLocation>
        <location evidence="2">Endosome membrane</location>
        <topology evidence="2">Peripheral membrane protein</topology>
    </subcellularLocation>
    <subcellularLocation>
        <location evidence="1">Golgi apparatus</location>
        <location evidence="1">trans-Golgi network membrane</location>
        <topology evidence="1">Peripheral membrane protein</topology>
    </subcellularLocation>
</comment>
<evidence type="ECO:0000256" key="3">
    <source>
        <dbReference type="ARBA" id="ARBA00008628"/>
    </source>
</evidence>
<dbReference type="PANTHER" id="PTHR12820:SF0">
    <property type="entry name" value="VACUOLAR PROTEIN SORTING-ASSOCIATED PROTEIN 53 HOMOLOG"/>
    <property type="match status" value="1"/>
</dbReference>
<comment type="similarity">
    <text evidence="3">Belongs to the VPS53 family.</text>
</comment>
<evidence type="ECO:0000259" key="8">
    <source>
        <dbReference type="Pfam" id="PF04100"/>
    </source>
</evidence>
<feature type="region of interest" description="Disordered" evidence="7">
    <location>
        <begin position="415"/>
        <end position="445"/>
    </location>
</feature>
<dbReference type="InterPro" id="IPR007234">
    <property type="entry name" value="Vps53_N"/>
</dbReference>
<keyword evidence="11" id="KW-1185">Reference proteome</keyword>
<feature type="region of interest" description="Disordered" evidence="7">
    <location>
        <begin position="804"/>
        <end position="835"/>
    </location>
</feature>
<proteinExistence type="inferred from homology"/>
<keyword evidence="5" id="KW-0333">Golgi apparatus</keyword>
<dbReference type="EMBL" id="CAVNYO010000087">
    <property type="protein sequence ID" value="CAK5265374.1"/>
    <property type="molecule type" value="Genomic_DNA"/>
</dbReference>
<dbReference type="InterPro" id="IPR031745">
    <property type="entry name" value="Vps53_C"/>
</dbReference>
<accession>A0AAD2JW75</accession>
<evidence type="ECO:0000256" key="7">
    <source>
        <dbReference type="SAM" id="MobiDB-lite"/>
    </source>
</evidence>
<dbReference type="AlphaFoldDB" id="A0AAD2JW75"/>
<gene>
    <name evidence="10" type="ORF">MYCIT1_LOCUS6310</name>
</gene>
<dbReference type="GO" id="GO:0005829">
    <property type="term" value="C:cytosol"/>
    <property type="evidence" value="ECO:0007669"/>
    <property type="project" value="GOC"/>
</dbReference>